<evidence type="ECO:0000256" key="1">
    <source>
        <dbReference type="SAM" id="MobiDB-lite"/>
    </source>
</evidence>
<feature type="compositionally biased region" description="Basic and acidic residues" evidence="1">
    <location>
        <begin position="207"/>
        <end position="223"/>
    </location>
</feature>
<dbReference type="EMBL" id="UYRS01018485">
    <property type="protein sequence ID" value="VDK36434.1"/>
    <property type="molecule type" value="Genomic_DNA"/>
</dbReference>
<organism evidence="4">
    <name type="scientific">Taenia asiatica</name>
    <name type="common">Asian tapeworm</name>
    <dbReference type="NCBI Taxonomy" id="60517"/>
    <lineage>
        <taxon>Eukaryota</taxon>
        <taxon>Metazoa</taxon>
        <taxon>Spiralia</taxon>
        <taxon>Lophotrochozoa</taxon>
        <taxon>Platyhelminthes</taxon>
        <taxon>Cestoda</taxon>
        <taxon>Eucestoda</taxon>
        <taxon>Cyclophyllidea</taxon>
        <taxon>Taeniidae</taxon>
        <taxon>Taenia</taxon>
    </lineage>
</organism>
<evidence type="ECO:0000313" key="3">
    <source>
        <dbReference type="Proteomes" id="UP000282613"/>
    </source>
</evidence>
<feature type="region of interest" description="Disordered" evidence="1">
    <location>
        <begin position="204"/>
        <end position="223"/>
    </location>
</feature>
<proteinExistence type="predicted"/>
<protein>
    <submittedName>
        <fullName evidence="2 4">Uncharacterized protein</fullName>
    </submittedName>
</protein>
<dbReference type="Proteomes" id="UP000282613">
    <property type="component" value="Unassembled WGS sequence"/>
</dbReference>
<evidence type="ECO:0000313" key="2">
    <source>
        <dbReference type="EMBL" id="VDK36434.1"/>
    </source>
</evidence>
<dbReference type="OrthoDB" id="6259903at2759"/>
<sequence>MIEDNFSSFILVETIEGAKIRINRYNRGQKIVDWLLYAKNRLLYPGVKDPVKELINALSDDARNYAIAAGLDVNASMDTIFVKLVEIFRFEGRRPTIWTLFSKRLGDNMSAKLLAEEISSMTLEIFNRYDKEKLIQQTALEAFLNALGPSLAKIILREYPLNIDQALAMLPRARRLLDAQTSSNTSNPPKNSLSSKLCDYLLKKGKSQHEPTPEEMLEEYKFD</sequence>
<evidence type="ECO:0000313" key="4">
    <source>
        <dbReference type="WBParaSite" id="TASK_0000628901-mRNA-1"/>
    </source>
</evidence>
<gene>
    <name evidence="2" type="ORF">TASK_LOCUS6290</name>
</gene>
<dbReference type="WBParaSite" id="TASK_0000628901-mRNA-1">
    <property type="protein sequence ID" value="TASK_0000628901-mRNA-1"/>
    <property type="gene ID" value="TASK_0000628901"/>
</dbReference>
<dbReference type="AlphaFoldDB" id="A0A0R3W7M6"/>
<reference evidence="2 3" key="2">
    <citation type="submission" date="2018-11" db="EMBL/GenBank/DDBJ databases">
        <authorList>
            <consortium name="Pathogen Informatics"/>
        </authorList>
    </citation>
    <scope>NUCLEOTIDE SEQUENCE [LARGE SCALE GENOMIC DNA]</scope>
</reference>
<name>A0A0R3W7M6_TAEAS</name>
<reference evidence="4" key="1">
    <citation type="submission" date="2016-04" db="UniProtKB">
        <authorList>
            <consortium name="WormBaseParasite"/>
        </authorList>
    </citation>
    <scope>IDENTIFICATION</scope>
</reference>
<keyword evidence="3" id="KW-1185">Reference proteome</keyword>
<accession>A0A0R3W7M6</accession>